<evidence type="ECO:0000313" key="1">
    <source>
        <dbReference type="EMBL" id="CAK7229966.1"/>
    </source>
</evidence>
<protein>
    <submittedName>
        <fullName evidence="1">Uncharacterized protein</fullName>
    </submittedName>
</protein>
<name>A0ABP0CEY1_9PEZI</name>
<dbReference type="EMBL" id="CAWUHD010000089">
    <property type="protein sequence ID" value="CAK7229966.1"/>
    <property type="molecule type" value="Genomic_DNA"/>
</dbReference>
<dbReference type="Proteomes" id="UP001642482">
    <property type="component" value="Unassembled WGS sequence"/>
</dbReference>
<proteinExistence type="predicted"/>
<sequence>MPTATSVSGYSLYNNGPLTTTFSAPATCTTNYIALGRATNPTEIEWFVTCPFVPPANCNPSGSVIQSIYSAGEGHDPKAGNVIVYHSPGFICPAGWVTVGAAARPNPTSTSISGAFNVSSAIPTAVGEAFFLPQQDAIIEALEPGETAVLCCPSSFTPLNAACYSTLPSSVYTPSTGCLRVFTDPVESTVLGTYTIDGETVTADLITVTATGSYPIVTDRTTFTSSDATSFVGVFINDMFTLIYQASDTAATATATGAAATTTATKSEARSILAHENKFGVTTVCCLAIALGSFFALY</sequence>
<accession>A0ABP0CEY1</accession>
<organism evidence="1 2">
    <name type="scientific">Sporothrix eucalyptigena</name>
    <dbReference type="NCBI Taxonomy" id="1812306"/>
    <lineage>
        <taxon>Eukaryota</taxon>
        <taxon>Fungi</taxon>
        <taxon>Dikarya</taxon>
        <taxon>Ascomycota</taxon>
        <taxon>Pezizomycotina</taxon>
        <taxon>Sordariomycetes</taxon>
        <taxon>Sordariomycetidae</taxon>
        <taxon>Ophiostomatales</taxon>
        <taxon>Ophiostomataceae</taxon>
        <taxon>Sporothrix</taxon>
    </lineage>
</organism>
<reference evidence="1 2" key="1">
    <citation type="submission" date="2024-01" db="EMBL/GenBank/DDBJ databases">
        <authorList>
            <person name="Allen C."/>
            <person name="Tagirdzhanova G."/>
        </authorList>
    </citation>
    <scope>NUCLEOTIDE SEQUENCE [LARGE SCALE GENOMIC DNA]</scope>
</reference>
<comment type="caution">
    <text evidence="1">The sequence shown here is derived from an EMBL/GenBank/DDBJ whole genome shotgun (WGS) entry which is preliminary data.</text>
</comment>
<gene>
    <name evidence="1" type="ORF">SEUCBS140593_007425</name>
</gene>
<keyword evidence="2" id="KW-1185">Reference proteome</keyword>
<evidence type="ECO:0000313" key="2">
    <source>
        <dbReference type="Proteomes" id="UP001642482"/>
    </source>
</evidence>